<keyword evidence="3" id="KW-1185">Reference proteome</keyword>
<feature type="compositionally biased region" description="Basic and acidic residues" evidence="1">
    <location>
        <begin position="74"/>
        <end position="84"/>
    </location>
</feature>
<dbReference type="InParanoid" id="A0A136JCS0"/>
<reference evidence="3" key="1">
    <citation type="submission" date="2016-02" db="EMBL/GenBank/DDBJ databases">
        <title>Draft genome sequence of Microdochium bolleyi, a fungal endophyte of beachgrass.</title>
        <authorList>
            <consortium name="DOE Joint Genome Institute"/>
            <person name="David A.S."/>
            <person name="May G."/>
            <person name="Haridas S."/>
            <person name="Lim J."/>
            <person name="Wang M."/>
            <person name="Labutti K."/>
            <person name="Lipzen A."/>
            <person name="Barry K."/>
            <person name="Grigoriev I.V."/>
        </authorList>
    </citation>
    <scope>NUCLEOTIDE SEQUENCE [LARGE SCALE GENOMIC DNA]</scope>
    <source>
        <strain evidence="3">J235TASD1</strain>
    </source>
</reference>
<dbReference type="EMBL" id="KQ964246">
    <property type="protein sequence ID" value="KXJ94959.1"/>
    <property type="molecule type" value="Genomic_DNA"/>
</dbReference>
<organism evidence="2 3">
    <name type="scientific">Microdochium bolleyi</name>
    <dbReference type="NCBI Taxonomy" id="196109"/>
    <lineage>
        <taxon>Eukaryota</taxon>
        <taxon>Fungi</taxon>
        <taxon>Dikarya</taxon>
        <taxon>Ascomycota</taxon>
        <taxon>Pezizomycotina</taxon>
        <taxon>Sordariomycetes</taxon>
        <taxon>Xylariomycetidae</taxon>
        <taxon>Xylariales</taxon>
        <taxon>Microdochiaceae</taxon>
        <taxon>Microdochium</taxon>
    </lineage>
</organism>
<protein>
    <submittedName>
        <fullName evidence="2">Uncharacterized protein</fullName>
    </submittedName>
</protein>
<feature type="region of interest" description="Disordered" evidence="1">
    <location>
        <begin position="72"/>
        <end position="96"/>
    </location>
</feature>
<dbReference type="AlphaFoldDB" id="A0A136JCS0"/>
<feature type="non-terminal residue" evidence="2">
    <location>
        <position position="96"/>
    </location>
</feature>
<evidence type="ECO:0000313" key="3">
    <source>
        <dbReference type="Proteomes" id="UP000070501"/>
    </source>
</evidence>
<sequence>MRRYCCGRKRAASRKVLSGRARTNVAARCNVPWAMAATCSLLKVAEPGRLGRRCRGSSGELAAPTWSGRLAVRRRADGQERTKEANLLGKESWPRP</sequence>
<dbReference type="Proteomes" id="UP000070501">
    <property type="component" value="Unassembled WGS sequence"/>
</dbReference>
<proteinExistence type="predicted"/>
<evidence type="ECO:0000256" key="1">
    <source>
        <dbReference type="SAM" id="MobiDB-lite"/>
    </source>
</evidence>
<name>A0A136JCS0_9PEZI</name>
<evidence type="ECO:0000313" key="2">
    <source>
        <dbReference type="EMBL" id="KXJ94959.1"/>
    </source>
</evidence>
<gene>
    <name evidence="2" type="ORF">Micbo1qcDRAFT_156751</name>
</gene>
<accession>A0A136JCS0</accession>